<dbReference type="OrthoDB" id="5600913at2"/>
<keyword evidence="1" id="KW-0472">Membrane</keyword>
<protein>
    <submittedName>
        <fullName evidence="2">Uncharacterized protein</fullName>
    </submittedName>
</protein>
<feature type="transmembrane region" description="Helical" evidence="1">
    <location>
        <begin position="6"/>
        <end position="25"/>
    </location>
</feature>
<sequence>MYLALIIAEKSVLVLGVVLTLVSVWQYGRRSHDWRGVTLMLFKRIPMTVNEYRFYRLGVALLFLAVIMRFGILTIWPTY</sequence>
<feature type="transmembrane region" description="Helical" evidence="1">
    <location>
        <begin position="54"/>
        <end position="76"/>
    </location>
</feature>
<keyword evidence="1" id="KW-0812">Transmembrane</keyword>
<proteinExistence type="predicted"/>
<gene>
    <name evidence="2" type="ORF">EES38_03630</name>
</gene>
<keyword evidence="3" id="KW-1185">Reference proteome</keyword>
<dbReference type="Proteomes" id="UP000281112">
    <property type="component" value="Unassembled WGS sequence"/>
</dbReference>
<evidence type="ECO:0000313" key="3">
    <source>
        <dbReference type="Proteomes" id="UP000281112"/>
    </source>
</evidence>
<name>A0A3N9U9Z3_9VIBR</name>
<accession>A0A3N9U9Z3</accession>
<evidence type="ECO:0000313" key="2">
    <source>
        <dbReference type="EMBL" id="RQW65136.1"/>
    </source>
</evidence>
<comment type="caution">
    <text evidence="2">The sequence shown here is derived from an EMBL/GenBank/DDBJ whole genome shotgun (WGS) entry which is preliminary data.</text>
</comment>
<keyword evidence="1" id="KW-1133">Transmembrane helix</keyword>
<dbReference type="RefSeq" id="WP_124935790.1">
    <property type="nucleotide sequence ID" value="NZ_RJVQ01000001.1"/>
</dbReference>
<evidence type="ECO:0000256" key="1">
    <source>
        <dbReference type="SAM" id="Phobius"/>
    </source>
</evidence>
<reference evidence="2 3" key="1">
    <citation type="submission" date="2018-11" db="EMBL/GenBank/DDBJ databases">
        <title>Vibrio LJC006 sp. nov., isolated from seawater during the bloom of the enteromorpha.</title>
        <authorList>
            <person name="Liang J."/>
        </authorList>
    </citation>
    <scope>NUCLEOTIDE SEQUENCE [LARGE SCALE GENOMIC DNA]</scope>
    <source>
        <strain evidence="2 3">LJC006</strain>
    </source>
</reference>
<dbReference type="AlphaFoldDB" id="A0A3N9U9Z3"/>
<dbReference type="EMBL" id="RJVQ01000001">
    <property type="protein sequence ID" value="RQW65136.1"/>
    <property type="molecule type" value="Genomic_DNA"/>
</dbReference>
<organism evidence="2 3">
    <name type="scientific">Vibrio viridaestus</name>
    <dbReference type="NCBI Taxonomy" id="2487322"/>
    <lineage>
        <taxon>Bacteria</taxon>
        <taxon>Pseudomonadati</taxon>
        <taxon>Pseudomonadota</taxon>
        <taxon>Gammaproteobacteria</taxon>
        <taxon>Vibrionales</taxon>
        <taxon>Vibrionaceae</taxon>
        <taxon>Vibrio</taxon>
    </lineage>
</organism>